<dbReference type="GeneID" id="72002432"/>
<organism evidence="1 2">
    <name type="scientific">Rhodofomes roseus</name>
    <dbReference type="NCBI Taxonomy" id="34475"/>
    <lineage>
        <taxon>Eukaryota</taxon>
        <taxon>Fungi</taxon>
        <taxon>Dikarya</taxon>
        <taxon>Basidiomycota</taxon>
        <taxon>Agaricomycotina</taxon>
        <taxon>Agaricomycetes</taxon>
        <taxon>Polyporales</taxon>
        <taxon>Rhodofomes</taxon>
    </lineage>
</organism>
<keyword evidence="2" id="KW-1185">Reference proteome</keyword>
<name>A0ABQ8KA46_9APHY</name>
<sequence length="300" mass="34772">MPYILLAPKLTTTMQLVIHIIEPFEGVVSREMPIGMVGLEIWTNCQHDAITYVEDYGQADNPFHQTMTFYKEWIHVLPDGVEFTWAHYDQCANREMRASIQLNLMATMVTWQLVVVTLWGRSEFQYEQCFSYGTSRGGYNWQLDNGSFWTWCPVRSRRLSLPAFDSVRPAIPLPCDDGTRSCSISLMPQGPQVALNWALSVHQKWKKVDGRVANTAHICKTYGLCKTWVVCLPNGAYKYMSAYADYFGQVWTDYFYYRPYDYPKDSSLLGWDNDLWEQGVDMMLATHEACLRVEERSGMY</sequence>
<evidence type="ECO:0000313" key="1">
    <source>
        <dbReference type="EMBL" id="KAH9834251.1"/>
    </source>
</evidence>
<dbReference type="RefSeq" id="XP_047776907.1">
    <property type="nucleotide sequence ID" value="XM_047921700.1"/>
</dbReference>
<accession>A0ABQ8KA46</accession>
<gene>
    <name evidence="1" type="ORF">C8Q71DRAFT_725425</name>
</gene>
<evidence type="ECO:0000313" key="2">
    <source>
        <dbReference type="Proteomes" id="UP000814176"/>
    </source>
</evidence>
<dbReference type="EMBL" id="JADCUA010000016">
    <property type="protein sequence ID" value="KAH9834251.1"/>
    <property type="molecule type" value="Genomic_DNA"/>
</dbReference>
<protein>
    <submittedName>
        <fullName evidence="1">Uncharacterized protein</fullName>
    </submittedName>
</protein>
<reference evidence="1 2" key="1">
    <citation type="journal article" date="2021" name="Environ. Microbiol.">
        <title>Gene family expansions and transcriptome signatures uncover fungal adaptations to wood decay.</title>
        <authorList>
            <person name="Hage H."/>
            <person name="Miyauchi S."/>
            <person name="Viragh M."/>
            <person name="Drula E."/>
            <person name="Min B."/>
            <person name="Chaduli D."/>
            <person name="Navarro D."/>
            <person name="Favel A."/>
            <person name="Norest M."/>
            <person name="Lesage-Meessen L."/>
            <person name="Balint B."/>
            <person name="Merenyi Z."/>
            <person name="de Eugenio L."/>
            <person name="Morin E."/>
            <person name="Martinez A.T."/>
            <person name="Baldrian P."/>
            <person name="Stursova M."/>
            <person name="Martinez M.J."/>
            <person name="Novotny C."/>
            <person name="Magnuson J.K."/>
            <person name="Spatafora J.W."/>
            <person name="Maurice S."/>
            <person name="Pangilinan J."/>
            <person name="Andreopoulos W."/>
            <person name="LaButti K."/>
            <person name="Hundley H."/>
            <person name="Na H."/>
            <person name="Kuo A."/>
            <person name="Barry K."/>
            <person name="Lipzen A."/>
            <person name="Henrissat B."/>
            <person name="Riley R."/>
            <person name="Ahrendt S."/>
            <person name="Nagy L.G."/>
            <person name="Grigoriev I.V."/>
            <person name="Martin F."/>
            <person name="Rosso M.N."/>
        </authorList>
    </citation>
    <scope>NUCLEOTIDE SEQUENCE [LARGE SCALE GENOMIC DNA]</scope>
    <source>
        <strain evidence="1 2">CIRM-BRFM 1785</strain>
    </source>
</reference>
<dbReference type="Proteomes" id="UP000814176">
    <property type="component" value="Unassembled WGS sequence"/>
</dbReference>
<comment type="caution">
    <text evidence="1">The sequence shown here is derived from an EMBL/GenBank/DDBJ whole genome shotgun (WGS) entry which is preliminary data.</text>
</comment>
<proteinExistence type="predicted"/>